<comment type="caution">
    <text evidence="3">The sequence shown here is derived from an EMBL/GenBank/DDBJ whole genome shotgun (WGS) entry which is preliminary data.</text>
</comment>
<reference evidence="3 4" key="1">
    <citation type="submission" date="2016-09" db="EMBL/GenBank/DDBJ databases">
        <title>The draft genome of Dichanthelium oligosanthes: A C3 panicoid grass species.</title>
        <authorList>
            <person name="Studer A.J."/>
            <person name="Schnable J.C."/>
            <person name="Brutnell T.P."/>
        </authorList>
    </citation>
    <scope>NUCLEOTIDE SEQUENCE [LARGE SCALE GENOMIC DNA]</scope>
    <source>
        <strain evidence="4">cv. Kellogg 1175</strain>
        <tissue evidence="3">Leaf</tissue>
    </source>
</reference>
<feature type="region of interest" description="Disordered" evidence="1">
    <location>
        <begin position="28"/>
        <end position="77"/>
    </location>
</feature>
<evidence type="ECO:0000256" key="2">
    <source>
        <dbReference type="SAM" id="SignalP"/>
    </source>
</evidence>
<dbReference type="Proteomes" id="UP000095767">
    <property type="component" value="Unassembled WGS sequence"/>
</dbReference>
<accession>A0A1E5W5F2</accession>
<keyword evidence="2" id="KW-0732">Signal</keyword>
<evidence type="ECO:0000313" key="3">
    <source>
        <dbReference type="EMBL" id="OEL32622.1"/>
    </source>
</evidence>
<feature type="signal peptide" evidence="2">
    <location>
        <begin position="1"/>
        <end position="17"/>
    </location>
</feature>
<organism evidence="3 4">
    <name type="scientific">Dichanthelium oligosanthes</name>
    <dbReference type="NCBI Taxonomy" id="888268"/>
    <lineage>
        <taxon>Eukaryota</taxon>
        <taxon>Viridiplantae</taxon>
        <taxon>Streptophyta</taxon>
        <taxon>Embryophyta</taxon>
        <taxon>Tracheophyta</taxon>
        <taxon>Spermatophyta</taxon>
        <taxon>Magnoliopsida</taxon>
        <taxon>Liliopsida</taxon>
        <taxon>Poales</taxon>
        <taxon>Poaceae</taxon>
        <taxon>PACMAD clade</taxon>
        <taxon>Panicoideae</taxon>
        <taxon>Panicodae</taxon>
        <taxon>Paniceae</taxon>
        <taxon>Dichantheliinae</taxon>
        <taxon>Dichanthelium</taxon>
    </lineage>
</organism>
<feature type="compositionally biased region" description="Low complexity" evidence="1">
    <location>
        <begin position="30"/>
        <end position="47"/>
    </location>
</feature>
<protein>
    <submittedName>
        <fullName evidence="3">Uncharacterized protein</fullName>
    </submittedName>
</protein>
<evidence type="ECO:0000313" key="4">
    <source>
        <dbReference type="Proteomes" id="UP000095767"/>
    </source>
</evidence>
<sequence>MAAGNATLRALLVLTLASFLLVQDSRERPASSSAASAPATTTASATTHAFPRRPATRSASTSKPEASAARISPTAGCPPMMTVFSAWVWPSLPAVAVRARPSMALRLERLHEGRTWREEWRLGGWTGMIWP</sequence>
<evidence type="ECO:0000256" key="1">
    <source>
        <dbReference type="SAM" id="MobiDB-lite"/>
    </source>
</evidence>
<name>A0A1E5W5F2_9POAL</name>
<keyword evidence="4" id="KW-1185">Reference proteome</keyword>
<dbReference type="EMBL" id="LWDX02020754">
    <property type="protein sequence ID" value="OEL32622.1"/>
    <property type="molecule type" value="Genomic_DNA"/>
</dbReference>
<gene>
    <name evidence="3" type="ORF">BAE44_0006360</name>
</gene>
<proteinExistence type="predicted"/>
<feature type="chain" id="PRO_5009188918" evidence="2">
    <location>
        <begin position="18"/>
        <end position="131"/>
    </location>
</feature>
<dbReference type="AlphaFoldDB" id="A0A1E5W5F2"/>